<reference evidence="7 8" key="1">
    <citation type="journal article" date="2014" name="PLoS Genet.">
        <title>Phylogenetically driven sequencing of extremely halophilic archaea reveals strategies for static and dynamic osmo-response.</title>
        <authorList>
            <person name="Becker E.A."/>
            <person name="Seitzer P.M."/>
            <person name="Tritt A."/>
            <person name="Larsen D."/>
            <person name="Krusor M."/>
            <person name="Yao A.I."/>
            <person name="Wu D."/>
            <person name="Madern D."/>
            <person name="Eisen J.A."/>
            <person name="Darling A.E."/>
            <person name="Facciotti M.T."/>
        </authorList>
    </citation>
    <scope>NUCLEOTIDE SEQUENCE [LARGE SCALE GENOMIC DNA]</scope>
    <source>
        <strain evidence="7 8">JCM 10478</strain>
    </source>
</reference>
<feature type="transmembrane region" description="Helical" evidence="5">
    <location>
        <begin position="33"/>
        <end position="51"/>
    </location>
</feature>
<dbReference type="STRING" id="1227496.C489_08985"/>
<evidence type="ECO:0000259" key="6">
    <source>
        <dbReference type="Pfam" id="PF12698"/>
    </source>
</evidence>
<dbReference type="Pfam" id="PF12698">
    <property type="entry name" value="ABC2_membrane_3"/>
    <property type="match status" value="1"/>
</dbReference>
<feature type="transmembrane region" description="Helical" evidence="5">
    <location>
        <begin position="91"/>
        <end position="113"/>
    </location>
</feature>
<evidence type="ECO:0000256" key="5">
    <source>
        <dbReference type="SAM" id="Phobius"/>
    </source>
</evidence>
<keyword evidence="8" id="KW-1185">Reference proteome</keyword>
<sequence>MTAWPPVPLRRTTVVTTMFELTRYDGRHRVRGSLYLSIGLSLLAAMVIWVYPSFEAEVDLEQLLAAYPEPILQVMGVQTMASLGGFLSFELYTFGWIILLGLYLAYATAGTIADDVDRRRMDVLLAMPISRRRLVGERFAAMAVPIVGANVLPPIVVYVGARLIDHPLAATDVLAVHLLSIPYLFACAGIGLLASVVFDRAAIAQRVALGVTFALFLSESLLTGTDAEPVGAIAPMRYYDPNAVLLEGSYDLVGAGVLVAMTVALLIAAQLWFRRRDIA</sequence>
<keyword evidence="2 5" id="KW-0812">Transmembrane</keyword>
<feature type="transmembrane region" description="Helical" evidence="5">
    <location>
        <begin position="139"/>
        <end position="161"/>
    </location>
</feature>
<evidence type="ECO:0000313" key="8">
    <source>
        <dbReference type="Proteomes" id="UP000011632"/>
    </source>
</evidence>
<proteinExistence type="predicted"/>
<dbReference type="EMBL" id="AOID01000026">
    <property type="protein sequence ID" value="ELY68125.1"/>
    <property type="molecule type" value="Genomic_DNA"/>
</dbReference>
<keyword evidence="4 5" id="KW-0472">Membrane</keyword>
<dbReference type="AlphaFoldDB" id="L9Y271"/>
<organism evidence="7 8">
    <name type="scientific">Natrinema versiforme JCM 10478</name>
    <dbReference type="NCBI Taxonomy" id="1227496"/>
    <lineage>
        <taxon>Archaea</taxon>
        <taxon>Methanobacteriati</taxon>
        <taxon>Methanobacteriota</taxon>
        <taxon>Stenosarchaea group</taxon>
        <taxon>Halobacteria</taxon>
        <taxon>Halobacteriales</taxon>
        <taxon>Natrialbaceae</taxon>
        <taxon>Natrinema</taxon>
    </lineage>
</organism>
<comment type="subcellular location">
    <subcellularLocation>
        <location evidence="1">Membrane</location>
        <topology evidence="1">Multi-pass membrane protein</topology>
    </subcellularLocation>
</comment>
<feature type="transmembrane region" description="Helical" evidence="5">
    <location>
        <begin position="203"/>
        <end position="222"/>
    </location>
</feature>
<evidence type="ECO:0000256" key="2">
    <source>
        <dbReference type="ARBA" id="ARBA00022692"/>
    </source>
</evidence>
<evidence type="ECO:0000256" key="1">
    <source>
        <dbReference type="ARBA" id="ARBA00004141"/>
    </source>
</evidence>
<feature type="domain" description="ABC-2 type transporter transmembrane" evidence="6">
    <location>
        <begin position="86"/>
        <end position="263"/>
    </location>
</feature>
<dbReference type="PATRIC" id="fig|1227496.3.peg.1818"/>
<comment type="caution">
    <text evidence="7">The sequence shown here is derived from an EMBL/GenBank/DDBJ whole genome shotgun (WGS) entry which is preliminary data.</text>
</comment>
<evidence type="ECO:0000313" key="7">
    <source>
        <dbReference type="EMBL" id="ELY68125.1"/>
    </source>
</evidence>
<keyword evidence="3 5" id="KW-1133">Transmembrane helix</keyword>
<dbReference type="InterPro" id="IPR013525">
    <property type="entry name" value="ABC2_TM"/>
</dbReference>
<evidence type="ECO:0000256" key="4">
    <source>
        <dbReference type="ARBA" id="ARBA00023136"/>
    </source>
</evidence>
<protein>
    <recommendedName>
        <fullName evidence="6">ABC-2 type transporter transmembrane domain-containing protein</fullName>
    </recommendedName>
</protein>
<gene>
    <name evidence="7" type="ORF">C489_08985</name>
</gene>
<feature type="transmembrane region" description="Helical" evidence="5">
    <location>
        <begin position="173"/>
        <end position="196"/>
    </location>
</feature>
<dbReference type="GO" id="GO:0005886">
    <property type="term" value="C:plasma membrane"/>
    <property type="evidence" value="ECO:0007669"/>
    <property type="project" value="UniProtKB-SubCell"/>
</dbReference>
<dbReference type="GO" id="GO:0140359">
    <property type="term" value="F:ABC-type transporter activity"/>
    <property type="evidence" value="ECO:0007669"/>
    <property type="project" value="InterPro"/>
</dbReference>
<name>L9Y271_9EURY</name>
<accession>L9Y271</accession>
<evidence type="ECO:0000256" key="3">
    <source>
        <dbReference type="ARBA" id="ARBA00022989"/>
    </source>
</evidence>
<dbReference type="Proteomes" id="UP000011632">
    <property type="component" value="Unassembled WGS sequence"/>
</dbReference>
<feature type="transmembrane region" description="Helical" evidence="5">
    <location>
        <begin position="252"/>
        <end position="273"/>
    </location>
</feature>